<reference evidence="2" key="2">
    <citation type="submission" date="2021-01" db="EMBL/GenBank/DDBJ databases">
        <authorList>
            <person name="Schikora-Tamarit M.A."/>
        </authorList>
    </citation>
    <scope>NUCLEOTIDE SEQUENCE</scope>
    <source>
        <strain evidence="2">NCAIM Y.01608</strain>
    </source>
</reference>
<dbReference type="GO" id="GO:0031390">
    <property type="term" value="C:Ctf18 RFC-like complex"/>
    <property type="evidence" value="ECO:0007669"/>
    <property type="project" value="InterPro"/>
</dbReference>
<accession>A0A9P8TFI8</accession>
<dbReference type="Proteomes" id="UP000788993">
    <property type="component" value="Unassembled WGS sequence"/>
</dbReference>
<reference evidence="2" key="1">
    <citation type="journal article" date="2021" name="Open Biol.">
        <title>Shared evolutionary footprints suggest mitochondrial oxidative damage underlies multiple complex I losses in fungi.</title>
        <authorList>
            <person name="Schikora-Tamarit M.A."/>
            <person name="Marcet-Houben M."/>
            <person name="Nosek J."/>
            <person name="Gabaldon T."/>
        </authorList>
    </citation>
    <scope>NUCLEOTIDE SEQUENCE</scope>
    <source>
        <strain evidence="2">NCAIM Y.01608</strain>
    </source>
</reference>
<organism evidence="2 3">
    <name type="scientific">Ogataea polymorpha</name>
    <dbReference type="NCBI Taxonomy" id="460523"/>
    <lineage>
        <taxon>Eukaryota</taxon>
        <taxon>Fungi</taxon>
        <taxon>Dikarya</taxon>
        <taxon>Ascomycota</taxon>
        <taxon>Saccharomycotina</taxon>
        <taxon>Pichiomycetes</taxon>
        <taxon>Pichiales</taxon>
        <taxon>Pichiaceae</taxon>
        <taxon>Ogataea</taxon>
    </lineage>
</organism>
<evidence type="ECO:0000256" key="1">
    <source>
        <dbReference type="SAM" id="MobiDB-lite"/>
    </source>
</evidence>
<proteinExistence type="predicted"/>
<gene>
    <name evidence="2" type="ORF">OGATHE_001414</name>
</gene>
<feature type="region of interest" description="Disordered" evidence="1">
    <location>
        <begin position="1"/>
        <end position="22"/>
    </location>
</feature>
<sequence>MPSRVVSTEKASESLKSPTQPVPDNLPSIVCTKWGSMLLEIQGELNLPPNKPEGLNEQEERLFTKFVYPDFVADPERLVRDAVKFGKLEIENDMKRATLYISTSQRLVGTVETIDPPLGLLKTDIDTSGKCEFVDVIRKKTRGRWCWAGDVIDSTNVKRGCIGDRDLARANLSRQAYIRQSGSCLLLINIFTSIDSTMIFNRATFYAMILAVAYAAPIAEAEALAEPLPEANALPGWGWHRVNRNEVIFKREASPEAEAEAGWGWHRVSRNEVIFKREAESS</sequence>
<evidence type="ECO:0000313" key="3">
    <source>
        <dbReference type="Proteomes" id="UP000788993"/>
    </source>
</evidence>
<comment type="caution">
    <text evidence="2">The sequence shown here is derived from an EMBL/GenBank/DDBJ whole genome shotgun (WGS) entry which is preliminary data.</text>
</comment>
<name>A0A9P8TFI8_9ASCO</name>
<dbReference type="EMBL" id="JAEUBD010000146">
    <property type="protein sequence ID" value="KAH3676924.1"/>
    <property type="molecule type" value="Genomic_DNA"/>
</dbReference>
<keyword evidence="3" id="KW-1185">Reference proteome</keyword>
<protein>
    <submittedName>
        <fullName evidence="2">Uncharacterized protein</fullName>
    </submittedName>
</protein>
<evidence type="ECO:0000313" key="2">
    <source>
        <dbReference type="EMBL" id="KAH3676924.1"/>
    </source>
</evidence>
<dbReference type="GO" id="GO:0007064">
    <property type="term" value="P:mitotic sister chromatid cohesion"/>
    <property type="evidence" value="ECO:0007669"/>
    <property type="project" value="InterPro"/>
</dbReference>
<dbReference type="Pfam" id="PF09696">
    <property type="entry name" value="Ctf8"/>
    <property type="match status" value="1"/>
</dbReference>
<dbReference type="InterPro" id="IPR018607">
    <property type="entry name" value="Ctf8"/>
</dbReference>
<dbReference type="AlphaFoldDB" id="A0A9P8TFI8"/>